<keyword evidence="1" id="KW-0812">Transmembrane</keyword>
<protein>
    <submittedName>
        <fullName evidence="2">Uncharacterized protein</fullName>
    </submittedName>
</protein>
<feature type="transmembrane region" description="Helical" evidence="1">
    <location>
        <begin position="20"/>
        <end position="38"/>
    </location>
</feature>
<dbReference type="AlphaFoldDB" id="G0ELS7"/>
<dbReference type="GeneID" id="96991021"/>
<dbReference type="HOGENOM" id="CLU_3022982_0_0_12"/>
<dbReference type="Proteomes" id="UP000008522">
    <property type="component" value="Chromosome"/>
</dbReference>
<reference evidence="2 3" key="1">
    <citation type="journal article" date="2011" name="BMC Genomics">
        <title>Complete genome sequence of Brachyspira intermedia reveals unique genomic features in Brachyspira species and phage-mediated horizontal gene transfer.</title>
        <authorList>
            <person name="Hafstrom T."/>
            <person name="Jansson D.S."/>
            <person name="Segerman B."/>
        </authorList>
    </citation>
    <scope>NUCLEOTIDE SEQUENCE [LARGE SCALE GENOMIC DNA]</scope>
    <source>
        <strain evidence="3">ATCC 51140 / PWS/A</strain>
    </source>
</reference>
<name>G0ELS7_BRAIP</name>
<evidence type="ECO:0000313" key="3">
    <source>
        <dbReference type="Proteomes" id="UP000008522"/>
    </source>
</evidence>
<organism evidence="2 3">
    <name type="scientific">Brachyspira intermedia (strain ATCC 51140 / PWS/A)</name>
    <name type="common">Serpulina intermedia</name>
    <dbReference type="NCBI Taxonomy" id="1045858"/>
    <lineage>
        <taxon>Bacteria</taxon>
        <taxon>Pseudomonadati</taxon>
        <taxon>Spirochaetota</taxon>
        <taxon>Spirochaetia</taxon>
        <taxon>Brachyspirales</taxon>
        <taxon>Brachyspiraceae</taxon>
        <taxon>Brachyspira</taxon>
    </lineage>
</organism>
<evidence type="ECO:0000256" key="1">
    <source>
        <dbReference type="SAM" id="Phobius"/>
    </source>
</evidence>
<dbReference type="PATRIC" id="fig|1045858.4.peg.952"/>
<dbReference type="KEGG" id="bip:Bint_0952"/>
<proteinExistence type="predicted"/>
<sequence>MLASSNIKENDNYINIRGALILASMIAICFITYLLLINKNLLPKLKKKKIITSRG</sequence>
<dbReference type="RefSeq" id="WP_014487414.1">
    <property type="nucleotide sequence ID" value="NC_017243.1"/>
</dbReference>
<dbReference type="EMBL" id="CP002874">
    <property type="protein sequence ID" value="AEM21577.1"/>
    <property type="molecule type" value="Genomic_DNA"/>
</dbReference>
<evidence type="ECO:0000313" key="2">
    <source>
        <dbReference type="EMBL" id="AEM21577.1"/>
    </source>
</evidence>
<keyword evidence="1" id="KW-0472">Membrane</keyword>
<keyword evidence="3" id="KW-1185">Reference proteome</keyword>
<keyword evidence="1" id="KW-1133">Transmembrane helix</keyword>
<gene>
    <name evidence="2" type="ordered locus">Bint_0952</name>
</gene>
<accession>G0ELS7</accession>